<gene>
    <name evidence="6 8" type="primary">msrB</name>
    <name evidence="8" type="ORF">HCG48_21175</name>
</gene>
<dbReference type="InterPro" id="IPR011057">
    <property type="entry name" value="Mss4-like_sf"/>
</dbReference>
<evidence type="ECO:0000256" key="2">
    <source>
        <dbReference type="ARBA" id="ARBA00022723"/>
    </source>
</evidence>
<dbReference type="Pfam" id="PF01641">
    <property type="entry name" value="SelR"/>
    <property type="match status" value="1"/>
</dbReference>
<dbReference type="RefSeq" id="WP_168570946.1">
    <property type="nucleotide sequence ID" value="NZ_CP051167.1"/>
</dbReference>
<feature type="binding site" evidence="6">
    <location>
        <position position="97"/>
    </location>
    <ligand>
        <name>Zn(2+)</name>
        <dbReference type="ChEBI" id="CHEBI:29105"/>
    </ligand>
</feature>
<sequence length="133" mass="15108">MGYNVEKTDAEWKEQLTPEQFQVTRKKGTERAFTGVYHDHKEKGVYKCICCGTELFSSETKFNSGTGWPSFWAPIASENVGEEEDRSLFMRRTEVHCSNCGAHLGHVFNDGPKPTGLRYCINSVSLDFDSQEE</sequence>
<dbReference type="EMBL" id="CP051167">
    <property type="protein sequence ID" value="QIZ72799.1"/>
    <property type="molecule type" value="Genomic_DNA"/>
</dbReference>
<dbReference type="GO" id="GO:0006979">
    <property type="term" value="P:response to oxidative stress"/>
    <property type="evidence" value="ECO:0007669"/>
    <property type="project" value="InterPro"/>
</dbReference>
<accession>A0A6H1U595</accession>
<dbReference type="FunFam" id="2.170.150.20:FF:000001">
    <property type="entry name" value="Peptide methionine sulfoxide reductase MsrB"/>
    <property type="match status" value="1"/>
</dbReference>
<feature type="binding site" evidence="6">
    <location>
        <position position="51"/>
    </location>
    <ligand>
        <name>Zn(2+)</name>
        <dbReference type="ChEBI" id="CHEBI:29105"/>
    </ligand>
</feature>
<dbReference type="PANTHER" id="PTHR10173">
    <property type="entry name" value="METHIONINE SULFOXIDE REDUCTASE"/>
    <property type="match status" value="1"/>
</dbReference>
<feature type="domain" description="MsrB" evidence="7">
    <location>
        <begin position="9"/>
        <end position="131"/>
    </location>
</feature>
<evidence type="ECO:0000313" key="9">
    <source>
        <dbReference type="Proteomes" id="UP000500857"/>
    </source>
</evidence>
<keyword evidence="2 6" id="KW-0479">Metal-binding</keyword>
<dbReference type="Gene3D" id="2.170.150.20">
    <property type="entry name" value="Peptide methionine sulfoxide reductase"/>
    <property type="match status" value="1"/>
</dbReference>
<organism evidence="8 9">
    <name type="scientific">Oxynema aestuarii AP17</name>
    <dbReference type="NCBI Taxonomy" id="2064643"/>
    <lineage>
        <taxon>Bacteria</taxon>
        <taxon>Bacillati</taxon>
        <taxon>Cyanobacteriota</taxon>
        <taxon>Cyanophyceae</taxon>
        <taxon>Oscillatoriophycideae</taxon>
        <taxon>Oscillatoriales</taxon>
        <taxon>Oscillatoriaceae</taxon>
        <taxon>Oxynema</taxon>
        <taxon>Oxynema aestuarii</taxon>
    </lineage>
</organism>
<dbReference type="GO" id="GO:0008270">
    <property type="term" value="F:zinc ion binding"/>
    <property type="evidence" value="ECO:0007669"/>
    <property type="project" value="UniProtKB-UniRule"/>
</dbReference>
<dbReference type="EC" id="1.8.4.12" evidence="6"/>
<feature type="binding site" evidence="6">
    <location>
        <position position="100"/>
    </location>
    <ligand>
        <name>Zn(2+)</name>
        <dbReference type="ChEBI" id="CHEBI:29105"/>
    </ligand>
</feature>
<evidence type="ECO:0000256" key="4">
    <source>
        <dbReference type="ARBA" id="ARBA00023002"/>
    </source>
</evidence>
<dbReference type="AlphaFoldDB" id="A0A6H1U595"/>
<evidence type="ECO:0000256" key="3">
    <source>
        <dbReference type="ARBA" id="ARBA00022833"/>
    </source>
</evidence>
<evidence type="ECO:0000259" key="7">
    <source>
        <dbReference type="PROSITE" id="PS51790"/>
    </source>
</evidence>
<dbReference type="GO" id="GO:0030091">
    <property type="term" value="P:protein repair"/>
    <property type="evidence" value="ECO:0007669"/>
    <property type="project" value="InterPro"/>
</dbReference>
<dbReference type="GO" id="GO:0033743">
    <property type="term" value="F:peptide-methionine (R)-S-oxide reductase activity"/>
    <property type="evidence" value="ECO:0007669"/>
    <property type="project" value="UniProtKB-UniRule"/>
</dbReference>
<comment type="catalytic activity">
    <reaction evidence="5 6">
        <text>L-methionyl-[protein] + [thioredoxin]-disulfide + H2O = L-methionyl-(R)-S-oxide-[protein] + [thioredoxin]-dithiol</text>
        <dbReference type="Rhea" id="RHEA:24164"/>
        <dbReference type="Rhea" id="RHEA-COMP:10698"/>
        <dbReference type="Rhea" id="RHEA-COMP:10700"/>
        <dbReference type="Rhea" id="RHEA-COMP:12313"/>
        <dbReference type="Rhea" id="RHEA-COMP:12314"/>
        <dbReference type="ChEBI" id="CHEBI:15377"/>
        <dbReference type="ChEBI" id="CHEBI:16044"/>
        <dbReference type="ChEBI" id="CHEBI:29950"/>
        <dbReference type="ChEBI" id="CHEBI:45764"/>
        <dbReference type="ChEBI" id="CHEBI:50058"/>
        <dbReference type="EC" id="1.8.4.12"/>
    </reaction>
</comment>
<keyword evidence="9" id="KW-1185">Reference proteome</keyword>
<feature type="active site" description="Nucleophile" evidence="6">
    <location>
        <position position="120"/>
    </location>
</feature>
<evidence type="ECO:0000256" key="1">
    <source>
        <dbReference type="ARBA" id="ARBA00007174"/>
    </source>
</evidence>
<dbReference type="GO" id="GO:0005737">
    <property type="term" value="C:cytoplasm"/>
    <property type="evidence" value="ECO:0007669"/>
    <property type="project" value="TreeGrafter"/>
</dbReference>
<dbReference type="InterPro" id="IPR002579">
    <property type="entry name" value="Met_Sox_Rdtase_MsrB_dom"/>
</dbReference>
<evidence type="ECO:0000313" key="8">
    <source>
        <dbReference type="EMBL" id="QIZ72799.1"/>
    </source>
</evidence>
<comment type="cofactor">
    <cofactor evidence="6">
        <name>Zn(2+)</name>
        <dbReference type="ChEBI" id="CHEBI:29105"/>
    </cofactor>
    <text evidence="6">Binds 1 zinc ion per subunit. The zinc ion is important for the structural integrity of the protein.</text>
</comment>
<dbReference type="InterPro" id="IPR028427">
    <property type="entry name" value="Met_Sox_Rdtase_MsrB"/>
</dbReference>
<keyword evidence="4 6" id="KW-0560">Oxidoreductase</keyword>
<protein>
    <recommendedName>
        <fullName evidence="6">Peptide methionine sulfoxide reductase MsrB</fullName>
        <ecNumber evidence="6">1.8.4.12</ecNumber>
    </recommendedName>
    <alternativeName>
        <fullName evidence="6">Peptide-methionine (R)-S-oxide reductase</fullName>
    </alternativeName>
</protein>
<dbReference type="KEGG" id="oxy:HCG48_21175"/>
<dbReference type="PANTHER" id="PTHR10173:SF52">
    <property type="entry name" value="METHIONINE-R-SULFOXIDE REDUCTASE B1"/>
    <property type="match status" value="1"/>
</dbReference>
<dbReference type="PROSITE" id="PS51790">
    <property type="entry name" value="MSRB"/>
    <property type="match status" value="1"/>
</dbReference>
<evidence type="ECO:0000256" key="6">
    <source>
        <dbReference type="HAMAP-Rule" id="MF_01400"/>
    </source>
</evidence>
<dbReference type="HAMAP" id="MF_01400">
    <property type="entry name" value="MsrB"/>
    <property type="match status" value="1"/>
</dbReference>
<keyword evidence="3 6" id="KW-0862">Zinc</keyword>
<evidence type="ECO:0000256" key="5">
    <source>
        <dbReference type="ARBA" id="ARBA00048488"/>
    </source>
</evidence>
<feature type="binding site" evidence="6">
    <location>
        <position position="48"/>
    </location>
    <ligand>
        <name>Zn(2+)</name>
        <dbReference type="ChEBI" id="CHEBI:29105"/>
    </ligand>
</feature>
<reference evidence="8 9" key="1">
    <citation type="submission" date="2020-04" db="EMBL/GenBank/DDBJ databases">
        <authorList>
            <person name="Basu S."/>
            <person name="Maruthanayagam V."/>
            <person name="Chakraborty S."/>
            <person name="Pramanik A."/>
            <person name="Mukherjee J."/>
            <person name="Brink B."/>
        </authorList>
    </citation>
    <scope>NUCLEOTIDE SEQUENCE [LARGE SCALE GENOMIC DNA]</scope>
    <source>
        <strain evidence="8 9">AP17</strain>
    </source>
</reference>
<dbReference type="SUPFAM" id="SSF51316">
    <property type="entry name" value="Mss4-like"/>
    <property type="match status" value="1"/>
</dbReference>
<dbReference type="Proteomes" id="UP000500857">
    <property type="component" value="Chromosome"/>
</dbReference>
<comment type="similarity">
    <text evidence="1 6">Belongs to the MsrB Met sulfoxide reductase family.</text>
</comment>
<dbReference type="NCBIfam" id="TIGR00357">
    <property type="entry name" value="peptide-methionine (R)-S-oxide reductase MsrB"/>
    <property type="match status" value="1"/>
</dbReference>
<proteinExistence type="inferred from homology"/>
<name>A0A6H1U595_9CYAN</name>